<comment type="caution">
    <text evidence="1">The sequence shown here is derived from an EMBL/GenBank/DDBJ whole genome shotgun (WGS) entry which is preliminary data.</text>
</comment>
<reference evidence="1 2" key="1">
    <citation type="journal article" date="2022" name="Nat. Plants">
        <title>Genomes of leafy and leafless Platanthera orchids illuminate the evolution of mycoheterotrophy.</title>
        <authorList>
            <person name="Li M.H."/>
            <person name="Liu K.W."/>
            <person name="Li Z."/>
            <person name="Lu H.C."/>
            <person name="Ye Q.L."/>
            <person name="Zhang D."/>
            <person name="Wang J.Y."/>
            <person name="Li Y.F."/>
            <person name="Zhong Z.M."/>
            <person name="Liu X."/>
            <person name="Yu X."/>
            <person name="Liu D.K."/>
            <person name="Tu X.D."/>
            <person name="Liu B."/>
            <person name="Hao Y."/>
            <person name="Liao X.Y."/>
            <person name="Jiang Y.T."/>
            <person name="Sun W.H."/>
            <person name="Chen J."/>
            <person name="Chen Y.Q."/>
            <person name="Ai Y."/>
            <person name="Zhai J.W."/>
            <person name="Wu S.S."/>
            <person name="Zhou Z."/>
            <person name="Hsiao Y.Y."/>
            <person name="Wu W.L."/>
            <person name="Chen Y.Y."/>
            <person name="Lin Y.F."/>
            <person name="Hsu J.L."/>
            <person name="Li C.Y."/>
            <person name="Wang Z.W."/>
            <person name="Zhao X."/>
            <person name="Zhong W.Y."/>
            <person name="Ma X.K."/>
            <person name="Ma L."/>
            <person name="Huang J."/>
            <person name="Chen G.Z."/>
            <person name="Huang M.Z."/>
            <person name="Huang L."/>
            <person name="Peng D.H."/>
            <person name="Luo Y.B."/>
            <person name="Zou S.Q."/>
            <person name="Chen S.P."/>
            <person name="Lan S."/>
            <person name="Tsai W.C."/>
            <person name="Van de Peer Y."/>
            <person name="Liu Z.J."/>
        </authorList>
    </citation>
    <scope>NUCLEOTIDE SEQUENCE [LARGE SCALE GENOMIC DNA]</scope>
    <source>
        <strain evidence="1">Lor287</strain>
    </source>
</reference>
<dbReference type="Proteomes" id="UP001418222">
    <property type="component" value="Unassembled WGS sequence"/>
</dbReference>
<proteinExistence type="predicted"/>
<evidence type="ECO:0000313" key="1">
    <source>
        <dbReference type="EMBL" id="KAK8934093.1"/>
    </source>
</evidence>
<protein>
    <submittedName>
        <fullName evidence="1">Uncharacterized protein</fullName>
    </submittedName>
</protein>
<dbReference type="AlphaFoldDB" id="A0AAP0BA26"/>
<organism evidence="1 2">
    <name type="scientific">Platanthera zijinensis</name>
    <dbReference type="NCBI Taxonomy" id="2320716"/>
    <lineage>
        <taxon>Eukaryota</taxon>
        <taxon>Viridiplantae</taxon>
        <taxon>Streptophyta</taxon>
        <taxon>Embryophyta</taxon>
        <taxon>Tracheophyta</taxon>
        <taxon>Spermatophyta</taxon>
        <taxon>Magnoliopsida</taxon>
        <taxon>Liliopsida</taxon>
        <taxon>Asparagales</taxon>
        <taxon>Orchidaceae</taxon>
        <taxon>Orchidoideae</taxon>
        <taxon>Orchideae</taxon>
        <taxon>Orchidinae</taxon>
        <taxon>Platanthera</taxon>
    </lineage>
</organism>
<accession>A0AAP0BA26</accession>
<dbReference type="EMBL" id="JBBWWQ010000012">
    <property type="protein sequence ID" value="KAK8934093.1"/>
    <property type="molecule type" value="Genomic_DNA"/>
</dbReference>
<sequence>MEGLLFLFSPPGYPLKAASGTHVNLTVELCFLMFGCRLFLSKQERIEEENKPMEMVEMASPSSSHVDEDDFDWEAAVREIDSACETTIPSTSYGGTSVDIAGGACPRPVLPLCRARQSTLDSFVSTKAKQKDEDKFCTESDFQDPVAGDIWVRNNPSKPGDGPPAVSIDPEAAKNWIYPGILSALFPFNLARAV</sequence>
<gene>
    <name evidence="1" type="ORF">KSP39_PZI014570</name>
</gene>
<keyword evidence="2" id="KW-1185">Reference proteome</keyword>
<name>A0AAP0BA26_9ASPA</name>
<evidence type="ECO:0000313" key="2">
    <source>
        <dbReference type="Proteomes" id="UP001418222"/>
    </source>
</evidence>